<dbReference type="PROSITE" id="PS50097">
    <property type="entry name" value="BTB"/>
    <property type="match status" value="1"/>
</dbReference>
<evidence type="ECO:0000313" key="4">
    <source>
        <dbReference type="Proteomes" id="UP000494165"/>
    </source>
</evidence>
<feature type="repeat" description="RCC1" evidence="1">
    <location>
        <begin position="95"/>
        <end position="147"/>
    </location>
</feature>
<dbReference type="Proteomes" id="UP000494165">
    <property type="component" value="Unassembled WGS sequence"/>
</dbReference>
<evidence type="ECO:0000256" key="1">
    <source>
        <dbReference type="PROSITE-ProRule" id="PRU00235"/>
    </source>
</evidence>
<dbReference type="EMBL" id="CADEPI010000779">
    <property type="protein sequence ID" value="CAB3388421.1"/>
    <property type="molecule type" value="Genomic_DNA"/>
</dbReference>
<name>A0A8S1EDR1_9INSE</name>
<dbReference type="Pfam" id="PF00651">
    <property type="entry name" value="BTB"/>
    <property type="match status" value="1"/>
</dbReference>
<feature type="repeat" description="RCC1" evidence="1">
    <location>
        <begin position="148"/>
        <end position="201"/>
    </location>
</feature>
<evidence type="ECO:0000313" key="3">
    <source>
        <dbReference type="EMBL" id="CAB3388421.1"/>
    </source>
</evidence>
<proteinExistence type="predicted"/>
<dbReference type="PROSITE" id="PS00626">
    <property type="entry name" value="RCC1_2"/>
    <property type="match status" value="1"/>
</dbReference>
<dbReference type="SMART" id="SM00225">
    <property type="entry name" value="BTB"/>
    <property type="match status" value="1"/>
</dbReference>
<accession>A0A8S1EDR1</accession>
<reference evidence="3 4" key="1">
    <citation type="submission" date="2020-04" db="EMBL/GenBank/DDBJ databases">
        <authorList>
            <person name="Alioto T."/>
            <person name="Alioto T."/>
            <person name="Gomez Garrido J."/>
        </authorList>
    </citation>
    <scope>NUCLEOTIDE SEQUENCE [LARGE SCALE GENOMIC DNA]</scope>
</reference>
<dbReference type="Pfam" id="PF13540">
    <property type="entry name" value="RCC1_2"/>
    <property type="match status" value="1"/>
</dbReference>
<dbReference type="InterPro" id="IPR000210">
    <property type="entry name" value="BTB/POZ_dom"/>
</dbReference>
<dbReference type="PANTHER" id="PTHR45982:SF1">
    <property type="entry name" value="REGULATOR OF CHROMOSOME CONDENSATION"/>
    <property type="match status" value="1"/>
</dbReference>
<dbReference type="InterPro" id="IPR051553">
    <property type="entry name" value="Ran_GTPase-activating"/>
</dbReference>
<dbReference type="Pfam" id="PF00415">
    <property type="entry name" value="RCC1"/>
    <property type="match status" value="2"/>
</dbReference>
<gene>
    <name evidence="3" type="ORF">CLODIP_2_CD03124</name>
</gene>
<dbReference type="PANTHER" id="PTHR45982">
    <property type="entry name" value="REGULATOR OF CHROMOSOME CONDENSATION"/>
    <property type="match status" value="1"/>
</dbReference>
<dbReference type="SUPFAM" id="SSF50985">
    <property type="entry name" value="RCC1/BLIP-II"/>
    <property type="match status" value="1"/>
</dbReference>
<comment type="caution">
    <text evidence="3">The sequence shown here is derived from an EMBL/GenBank/DDBJ whole genome shotgun (WGS) entry which is preliminary data.</text>
</comment>
<dbReference type="PRINTS" id="PR00633">
    <property type="entry name" value="RCCNDNSATION"/>
</dbReference>
<dbReference type="OrthoDB" id="5981550at2759"/>
<organism evidence="3 4">
    <name type="scientific">Cloeon dipterum</name>
    <dbReference type="NCBI Taxonomy" id="197152"/>
    <lineage>
        <taxon>Eukaryota</taxon>
        <taxon>Metazoa</taxon>
        <taxon>Ecdysozoa</taxon>
        <taxon>Arthropoda</taxon>
        <taxon>Hexapoda</taxon>
        <taxon>Insecta</taxon>
        <taxon>Pterygota</taxon>
        <taxon>Palaeoptera</taxon>
        <taxon>Ephemeroptera</taxon>
        <taxon>Pisciforma</taxon>
        <taxon>Baetidae</taxon>
        <taxon>Cloeon</taxon>
    </lineage>
</organism>
<dbReference type="InterPro" id="IPR009091">
    <property type="entry name" value="RCC1/BLIP-II"/>
</dbReference>
<evidence type="ECO:0000259" key="2">
    <source>
        <dbReference type="PROSITE" id="PS50097"/>
    </source>
</evidence>
<keyword evidence="4" id="KW-1185">Reference proteome</keyword>
<feature type="domain" description="BTB" evidence="2">
    <location>
        <begin position="375"/>
        <end position="442"/>
    </location>
</feature>
<dbReference type="PROSITE" id="PS50012">
    <property type="entry name" value="RCC1_3"/>
    <property type="match status" value="3"/>
</dbReference>
<dbReference type="InterPro" id="IPR011333">
    <property type="entry name" value="SKP1/BTB/POZ_sf"/>
</dbReference>
<dbReference type="SUPFAM" id="SSF54695">
    <property type="entry name" value="POZ domain"/>
    <property type="match status" value="1"/>
</dbReference>
<protein>
    <recommendedName>
        <fullName evidence="2">BTB domain-containing protein</fullName>
    </recommendedName>
</protein>
<dbReference type="AlphaFoldDB" id="A0A8S1EDR1"/>
<sequence length="536" mass="59316">MSKLLLKWNNFGYQKSEIRTALVFGTKAENVILVLQNDDVLALGKNKNGVLGAGVQGEVKELKRIENLCGQRIEGFEMTAGDGGPFCVFAISGSGSVFSWGDNRYGQLGLGTTEHTKVPTKISGSLKEKKVVQVACGGLHTLALTSEGEVYAFGRNVNGELGLGTTVDNESLPRKVGGLLDGKIVTSVACHTYASFALLRSGQICAWGRNFKDSSSICSTSTKRRSPCMVIGLEDVVISKIVCGSGFTLALSDDGKIYSWGGSYLGNETVKIVKRSAIISTGIGRVKDIAASHFSTHPCAAINGKNQVFCWRNSIDDSIIHPKLRLTSFSSFDEVYADAYPPLTYHHFQSKSRNMKRTGSAIERFRRAFDNPETTDFAFIIEGEKIHVHKILLTMGSNVFKNLFLGDWKDSCQKEMVVKDHSYDAFYAFLKYFYTDEVDHDITPDLVLGVYAVAHFYQVTDLFDECEKILKSCLTVQIVAAVYEKAILFGTKDLCELCIKFCKEHLLEVFENIMSDDCKREIILEVLRQASNQKKN</sequence>
<dbReference type="Gene3D" id="3.30.710.10">
    <property type="entry name" value="Potassium Channel Kv1.1, Chain A"/>
    <property type="match status" value="1"/>
</dbReference>
<dbReference type="Gene3D" id="2.130.10.30">
    <property type="entry name" value="Regulator of chromosome condensation 1/beta-lactamase-inhibitor protein II"/>
    <property type="match status" value="1"/>
</dbReference>
<feature type="repeat" description="RCC1" evidence="1">
    <location>
        <begin position="202"/>
        <end position="254"/>
    </location>
</feature>
<dbReference type="InterPro" id="IPR000408">
    <property type="entry name" value="Reg_chr_condens"/>
</dbReference>